<sequence length="51" mass="5819">MNEKMETDVIIVGPAPTGFALACQLIRYGVDFVIFDKKKASPIYRKIQRMD</sequence>
<evidence type="ECO:0000313" key="3">
    <source>
        <dbReference type="Proteomes" id="UP000503129"/>
    </source>
</evidence>
<dbReference type="Proteomes" id="UP000503129">
    <property type="component" value="Chromosome"/>
</dbReference>
<dbReference type="PROSITE" id="PS51257">
    <property type="entry name" value="PROKAR_LIPOPROTEIN"/>
    <property type="match status" value="1"/>
</dbReference>
<dbReference type="EMBL" id="CP030118">
    <property type="protein sequence ID" value="QDL10066.1"/>
    <property type="molecule type" value="Genomic_DNA"/>
</dbReference>
<dbReference type="RefSeq" id="WP_169265056.1">
    <property type="nucleotide sequence ID" value="NZ_CAWOXK010000001.1"/>
</dbReference>
<feature type="domain" description="FAD-binding" evidence="1">
    <location>
        <begin position="6"/>
        <end position="40"/>
    </location>
</feature>
<organism evidence="2 3">
    <name type="scientific">Brasilonema sennae CENA114</name>
    <dbReference type="NCBI Taxonomy" id="415709"/>
    <lineage>
        <taxon>Bacteria</taxon>
        <taxon>Bacillati</taxon>
        <taxon>Cyanobacteriota</taxon>
        <taxon>Cyanophyceae</taxon>
        <taxon>Nostocales</taxon>
        <taxon>Scytonemataceae</taxon>
        <taxon>Brasilonema</taxon>
        <taxon>Bromeliae group (in: Brasilonema)</taxon>
    </lineage>
</organism>
<name>A0A856MMB2_9CYAN</name>
<dbReference type="Gene3D" id="3.50.50.60">
    <property type="entry name" value="FAD/NAD(P)-binding domain"/>
    <property type="match status" value="1"/>
</dbReference>
<reference evidence="2 3" key="1">
    <citation type="submission" date="2018-06" db="EMBL/GenBank/DDBJ databases">
        <title>Comparative genomics of Brasilonema spp. strains.</title>
        <authorList>
            <person name="Alvarenga D.O."/>
            <person name="Fiore M.F."/>
            <person name="Varani A.M."/>
        </authorList>
    </citation>
    <scope>NUCLEOTIDE SEQUENCE [LARGE SCALE GENOMIC DNA]</scope>
    <source>
        <strain evidence="2 3">CENA114</strain>
    </source>
</reference>
<evidence type="ECO:0000313" key="2">
    <source>
        <dbReference type="EMBL" id="QDL10066.1"/>
    </source>
</evidence>
<dbReference type="InterPro" id="IPR036188">
    <property type="entry name" value="FAD/NAD-bd_sf"/>
</dbReference>
<dbReference type="AlphaFoldDB" id="A0A856MMB2"/>
<proteinExistence type="predicted"/>
<accession>A0A856MMB2</accession>
<protein>
    <recommendedName>
        <fullName evidence="1">FAD-binding domain-containing protein</fullName>
    </recommendedName>
</protein>
<dbReference type="SUPFAM" id="SSF51905">
    <property type="entry name" value="FAD/NAD(P)-binding domain"/>
    <property type="match status" value="1"/>
</dbReference>
<gene>
    <name evidence="2" type="ORF">DP114_21155</name>
</gene>
<keyword evidence="3" id="KW-1185">Reference proteome</keyword>
<evidence type="ECO:0000259" key="1">
    <source>
        <dbReference type="Pfam" id="PF01494"/>
    </source>
</evidence>
<dbReference type="InterPro" id="IPR002938">
    <property type="entry name" value="FAD-bd"/>
</dbReference>
<dbReference type="GO" id="GO:0071949">
    <property type="term" value="F:FAD binding"/>
    <property type="evidence" value="ECO:0007669"/>
    <property type="project" value="InterPro"/>
</dbReference>
<dbReference type="KEGG" id="bsen:DP114_21155"/>
<dbReference type="Pfam" id="PF01494">
    <property type="entry name" value="FAD_binding_3"/>
    <property type="match status" value="1"/>
</dbReference>